<reference evidence="5 6" key="1">
    <citation type="submission" date="2016-06" db="EMBL/GenBank/DDBJ databases">
        <title>Comparative genomics of the ectomycorrhizal sister species Rhizopogon vinicolor and Rhizopogon vesiculosus (Basidiomycota: Boletales) reveals a divergence of the mating type B locus.</title>
        <authorList>
            <consortium name="DOE Joint Genome Institute"/>
            <person name="Mujic A.B."/>
            <person name="Kuo A."/>
            <person name="Tritt A."/>
            <person name="Lipzen A."/>
            <person name="Chen C."/>
            <person name="Johnson J."/>
            <person name="Sharma A."/>
            <person name="Barry K."/>
            <person name="Grigoriev I.V."/>
            <person name="Spatafora J.W."/>
        </authorList>
    </citation>
    <scope>NUCLEOTIDE SEQUENCE [LARGE SCALE GENOMIC DNA]</scope>
    <source>
        <strain evidence="5 6">AM-OR11-026</strain>
    </source>
</reference>
<dbReference type="InterPro" id="IPR000172">
    <property type="entry name" value="GMC_OxRdtase_N"/>
</dbReference>
<comment type="similarity">
    <text evidence="2">Belongs to the GMC oxidoreductase family.</text>
</comment>
<feature type="domain" description="Glucose-methanol-choline oxidoreductase N-terminal" evidence="4">
    <location>
        <begin position="272"/>
        <end position="286"/>
    </location>
</feature>
<dbReference type="InParanoid" id="A0A1B7MZE0"/>
<evidence type="ECO:0000256" key="2">
    <source>
        <dbReference type="ARBA" id="ARBA00010790"/>
    </source>
</evidence>
<dbReference type="InterPro" id="IPR036188">
    <property type="entry name" value="FAD/NAD-bd_sf"/>
</dbReference>
<protein>
    <submittedName>
        <fullName evidence="5">Alcohol oxidase</fullName>
    </submittedName>
</protein>
<dbReference type="OrthoDB" id="269227at2759"/>
<feature type="binding site" evidence="3">
    <location>
        <begin position="533"/>
        <end position="534"/>
    </location>
    <ligand>
        <name>FAD</name>
        <dbReference type="ChEBI" id="CHEBI:57692"/>
    </ligand>
</feature>
<dbReference type="Gene3D" id="3.30.560.10">
    <property type="entry name" value="Glucose Oxidase, domain 3"/>
    <property type="match status" value="1"/>
</dbReference>
<keyword evidence="3" id="KW-0274">FAD</keyword>
<sequence length="603" mass="65901">MSQPLSEYDYDIIFAGGGTTACVVAGRLAAYDSSLKILILEGGPHTFNEAAHVQPYQYVTHHAEASITMTPYVGNPSPHLNGRAPTVTCAHCVGGGSSLNFMAYTRSPASDFDDWGVDGWESENLIPLMKKLETYDVHPGRPTHGYNGPIKVSSGGGKLGIFDEFVHVGTTYHKRSFADDTDDLETCNLGSRLRRYISPTTGRRSDAAHHYVYNQAHNPNLQLWAGKRVKRVIFEDKRAVGVEFTSDPVSCPDTDQSLSTVRASKLVVVSAGAFGSPTILERSGVGAQAILKRCGIEQVVNLPGVGENYQDHNGIFLPYFAADRAVTMDSLWRGDESVVQESLAQWKNNGGTLIAENGIDVKIKWRPDDDELKAMDSAFKPRWKEFFQDRPEKAVAIFTLIAGYVGALSSVLPPRNYMVAQCITLYPASIGSVHIKLGEDGKEQIDFTTGYLDDPSDIAPLNFAYKKMREICRRMTSYRGELPAGHPRFPEGSTAVCGEASGPVDLNAPDIAYTAEDDEAIEKFNRDYMQTTWHSLGTCAMKPEEDQGVVDARLNVYGVTNLKVADLSIVPKNVGTNTYSTALLIGEKAAMIIAEDLGIDCMT</sequence>
<keyword evidence="6" id="KW-1185">Reference proteome</keyword>
<dbReference type="Pfam" id="PF00732">
    <property type="entry name" value="GMC_oxred_N"/>
    <property type="match status" value="1"/>
</dbReference>
<name>A0A1B7MZE0_9AGAM</name>
<evidence type="ECO:0000259" key="4">
    <source>
        <dbReference type="PROSITE" id="PS00624"/>
    </source>
</evidence>
<dbReference type="EMBL" id="KV448322">
    <property type="protein sequence ID" value="OAX37942.1"/>
    <property type="molecule type" value="Genomic_DNA"/>
</dbReference>
<dbReference type="Proteomes" id="UP000092154">
    <property type="component" value="Unassembled WGS sequence"/>
</dbReference>
<dbReference type="InterPro" id="IPR012132">
    <property type="entry name" value="GMC_OxRdtase"/>
</dbReference>
<evidence type="ECO:0000256" key="3">
    <source>
        <dbReference type="PIRSR" id="PIRSR000137-2"/>
    </source>
</evidence>
<dbReference type="PANTHER" id="PTHR11552">
    <property type="entry name" value="GLUCOSE-METHANOL-CHOLINE GMC OXIDOREDUCTASE"/>
    <property type="match status" value="1"/>
</dbReference>
<feature type="binding site" evidence="3">
    <location>
        <begin position="19"/>
        <end position="20"/>
    </location>
    <ligand>
        <name>FAD</name>
        <dbReference type="ChEBI" id="CHEBI:57692"/>
    </ligand>
</feature>
<evidence type="ECO:0000313" key="5">
    <source>
        <dbReference type="EMBL" id="OAX37942.1"/>
    </source>
</evidence>
<organism evidence="5 6">
    <name type="scientific">Rhizopogon vinicolor AM-OR11-026</name>
    <dbReference type="NCBI Taxonomy" id="1314800"/>
    <lineage>
        <taxon>Eukaryota</taxon>
        <taxon>Fungi</taxon>
        <taxon>Dikarya</taxon>
        <taxon>Basidiomycota</taxon>
        <taxon>Agaricomycotina</taxon>
        <taxon>Agaricomycetes</taxon>
        <taxon>Agaricomycetidae</taxon>
        <taxon>Boletales</taxon>
        <taxon>Suillineae</taxon>
        <taxon>Rhizopogonaceae</taxon>
        <taxon>Rhizopogon</taxon>
    </lineage>
</organism>
<feature type="binding site" evidence="3">
    <location>
        <position position="229"/>
    </location>
    <ligand>
        <name>FAD</name>
        <dbReference type="ChEBI" id="CHEBI:57692"/>
    </ligand>
</feature>
<accession>A0A1B7MZE0</accession>
<dbReference type="SUPFAM" id="SSF51905">
    <property type="entry name" value="FAD/NAD(P)-binding domain"/>
    <property type="match status" value="1"/>
</dbReference>
<gene>
    <name evidence="5" type="ORF">K503DRAFT_719034</name>
</gene>
<dbReference type="AlphaFoldDB" id="A0A1B7MZE0"/>
<dbReference type="GO" id="GO:0016614">
    <property type="term" value="F:oxidoreductase activity, acting on CH-OH group of donors"/>
    <property type="evidence" value="ECO:0007669"/>
    <property type="project" value="InterPro"/>
</dbReference>
<dbReference type="PROSITE" id="PS00624">
    <property type="entry name" value="GMC_OXRED_2"/>
    <property type="match status" value="1"/>
</dbReference>
<dbReference type="PIRSF" id="PIRSF000137">
    <property type="entry name" value="Alcohol_oxidase"/>
    <property type="match status" value="1"/>
</dbReference>
<dbReference type="InterPro" id="IPR007867">
    <property type="entry name" value="GMC_OxRtase_C"/>
</dbReference>
<evidence type="ECO:0000313" key="6">
    <source>
        <dbReference type="Proteomes" id="UP000092154"/>
    </source>
</evidence>
<dbReference type="PANTHER" id="PTHR11552:SF78">
    <property type="entry name" value="GLUCOSE-METHANOL-CHOLINE OXIDOREDUCTASE N-TERMINAL DOMAIN-CONTAINING PROTEIN"/>
    <property type="match status" value="1"/>
</dbReference>
<dbReference type="GO" id="GO:0050660">
    <property type="term" value="F:flavin adenine dinucleotide binding"/>
    <property type="evidence" value="ECO:0007669"/>
    <property type="project" value="InterPro"/>
</dbReference>
<evidence type="ECO:0000256" key="1">
    <source>
        <dbReference type="ARBA" id="ARBA00001974"/>
    </source>
</evidence>
<keyword evidence="3" id="KW-0285">Flavoprotein</keyword>
<comment type="cofactor">
    <cofactor evidence="1 3">
        <name>FAD</name>
        <dbReference type="ChEBI" id="CHEBI:57692"/>
    </cofactor>
</comment>
<dbReference type="SUPFAM" id="SSF54373">
    <property type="entry name" value="FAD-linked reductases, C-terminal domain"/>
    <property type="match status" value="1"/>
</dbReference>
<proteinExistence type="inferred from homology"/>
<dbReference type="Gene3D" id="3.50.50.60">
    <property type="entry name" value="FAD/NAD(P)-binding domain"/>
    <property type="match status" value="1"/>
</dbReference>
<dbReference type="Pfam" id="PF05199">
    <property type="entry name" value="GMC_oxred_C"/>
    <property type="match status" value="1"/>
</dbReference>
<dbReference type="STRING" id="1314800.A0A1B7MZE0"/>